<comment type="caution">
    <text evidence="1">The sequence shown here is derived from an EMBL/GenBank/DDBJ whole genome shotgun (WGS) entry which is preliminary data.</text>
</comment>
<sequence length="51" mass="6215">MYKKFIEKQKERQEIRELKTRASKCFTNPEDALIAFEELKKRLKKEKNNGK</sequence>
<proteinExistence type="predicted"/>
<organism evidence="1">
    <name type="scientific">marine sediment metagenome</name>
    <dbReference type="NCBI Taxonomy" id="412755"/>
    <lineage>
        <taxon>unclassified sequences</taxon>
        <taxon>metagenomes</taxon>
        <taxon>ecological metagenomes</taxon>
    </lineage>
</organism>
<gene>
    <name evidence="1" type="ORF">LCGC14_2144730</name>
</gene>
<protein>
    <submittedName>
        <fullName evidence="1">Uncharacterized protein</fullName>
    </submittedName>
</protein>
<reference evidence="1" key="1">
    <citation type="journal article" date="2015" name="Nature">
        <title>Complex archaea that bridge the gap between prokaryotes and eukaryotes.</title>
        <authorList>
            <person name="Spang A."/>
            <person name="Saw J.H."/>
            <person name="Jorgensen S.L."/>
            <person name="Zaremba-Niedzwiedzka K."/>
            <person name="Martijn J."/>
            <person name="Lind A.E."/>
            <person name="van Eijk R."/>
            <person name="Schleper C."/>
            <person name="Guy L."/>
            <person name="Ettema T.J."/>
        </authorList>
    </citation>
    <scope>NUCLEOTIDE SEQUENCE</scope>
</reference>
<dbReference type="AlphaFoldDB" id="A0A0F9DX95"/>
<dbReference type="EMBL" id="LAZR01027194">
    <property type="protein sequence ID" value="KKL66458.1"/>
    <property type="molecule type" value="Genomic_DNA"/>
</dbReference>
<accession>A0A0F9DX95</accession>
<name>A0A0F9DX95_9ZZZZ</name>
<evidence type="ECO:0000313" key="1">
    <source>
        <dbReference type="EMBL" id="KKL66458.1"/>
    </source>
</evidence>